<accession>A0A914PBP8</accession>
<organism evidence="1 2">
    <name type="scientific">Panagrolaimus davidi</name>
    <dbReference type="NCBI Taxonomy" id="227884"/>
    <lineage>
        <taxon>Eukaryota</taxon>
        <taxon>Metazoa</taxon>
        <taxon>Ecdysozoa</taxon>
        <taxon>Nematoda</taxon>
        <taxon>Chromadorea</taxon>
        <taxon>Rhabditida</taxon>
        <taxon>Tylenchina</taxon>
        <taxon>Panagrolaimomorpha</taxon>
        <taxon>Panagrolaimoidea</taxon>
        <taxon>Panagrolaimidae</taxon>
        <taxon>Panagrolaimus</taxon>
    </lineage>
</organism>
<dbReference type="WBParaSite" id="PDA_v2.g15001.t1">
    <property type="protein sequence ID" value="PDA_v2.g15001.t1"/>
    <property type="gene ID" value="PDA_v2.g15001"/>
</dbReference>
<evidence type="ECO:0000313" key="1">
    <source>
        <dbReference type="Proteomes" id="UP000887578"/>
    </source>
</evidence>
<reference evidence="2" key="1">
    <citation type="submission" date="2022-11" db="UniProtKB">
        <authorList>
            <consortium name="WormBaseParasite"/>
        </authorList>
    </citation>
    <scope>IDENTIFICATION</scope>
</reference>
<sequence length="144" mass="17009">MNNDETIPETEEAAVSLEVLLKVLPNVKTFEYILPNNSLNIITTKTVEELLKIPRFLSLDKFEIREIPEIFDIKSFYGYIKKNKKTKIELYFSNQISDEYKIRLQTIVDEILATEIRDFKVPRIYFSGITISSNYKMRDLYLQN</sequence>
<keyword evidence="1" id="KW-1185">Reference proteome</keyword>
<dbReference type="Proteomes" id="UP000887578">
    <property type="component" value="Unplaced"/>
</dbReference>
<proteinExistence type="predicted"/>
<protein>
    <submittedName>
        <fullName evidence="2">Uncharacterized protein</fullName>
    </submittedName>
</protein>
<evidence type="ECO:0000313" key="2">
    <source>
        <dbReference type="WBParaSite" id="PDA_v2.g15001.t1"/>
    </source>
</evidence>
<dbReference type="AlphaFoldDB" id="A0A914PBP8"/>
<name>A0A914PBP8_9BILA</name>